<evidence type="ECO:0000256" key="1">
    <source>
        <dbReference type="SAM" id="MobiDB-lite"/>
    </source>
</evidence>
<dbReference type="Proteomes" id="UP001552299">
    <property type="component" value="Unassembled WGS sequence"/>
</dbReference>
<protein>
    <submittedName>
        <fullName evidence="2">Uncharacterized protein</fullName>
    </submittedName>
</protein>
<sequence>MHAYKGENCGYYNSFPTLQNLKSCIALAITVAIAVLGIRGSSTASEPAVRLAESAGTYTPRIAGVLGTASSVFEASRPKVIRTFFTSQFPFLLVPRQLPSAFEQEASCVQAGAGRRLAGAAAVVLGGAVTAVVVAKTVKKSKIIERNESREEEGNKRAEEPETDATDGNVGEGRREPPAVADPASSSLNATLETFTQMMATMTQMLKNIQAPASGSGGGPIGGSSGGPTPFFGGDNSLLPLLSCTWAISSGSESFDGASSPESTIIASKNSPSGTLASGSWAAVWMGGLVTTAELATQRSSFSSAFLMAFLQMRRPQHHSFQAWITLSAEWW</sequence>
<gene>
    <name evidence="2" type="ORF">M5K25_012031</name>
</gene>
<keyword evidence="3" id="KW-1185">Reference proteome</keyword>
<evidence type="ECO:0000313" key="3">
    <source>
        <dbReference type="Proteomes" id="UP001552299"/>
    </source>
</evidence>
<evidence type="ECO:0000313" key="2">
    <source>
        <dbReference type="EMBL" id="KAL0919905.1"/>
    </source>
</evidence>
<feature type="compositionally biased region" description="Basic and acidic residues" evidence="1">
    <location>
        <begin position="146"/>
        <end position="160"/>
    </location>
</feature>
<accession>A0ABD0V4P0</accession>
<dbReference type="AlphaFoldDB" id="A0ABD0V4P0"/>
<reference evidence="2 3" key="1">
    <citation type="journal article" date="2024" name="Plant Biotechnol. J.">
        <title>Dendrobium thyrsiflorum genome and its molecular insights into genes involved in important horticultural traits.</title>
        <authorList>
            <person name="Chen B."/>
            <person name="Wang J.Y."/>
            <person name="Zheng P.J."/>
            <person name="Li K.L."/>
            <person name="Liang Y.M."/>
            <person name="Chen X.F."/>
            <person name="Zhang C."/>
            <person name="Zhao X."/>
            <person name="He X."/>
            <person name="Zhang G.Q."/>
            <person name="Liu Z.J."/>
            <person name="Xu Q."/>
        </authorList>
    </citation>
    <scope>NUCLEOTIDE SEQUENCE [LARGE SCALE GENOMIC DNA]</scope>
    <source>
        <strain evidence="2">GZMU011</strain>
    </source>
</reference>
<feature type="region of interest" description="Disordered" evidence="1">
    <location>
        <begin position="146"/>
        <end position="188"/>
    </location>
</feature>
<feature type="compositionally biased region" description="Gly residues" evidence="1">
    <location>
        <begin position="215"/>
        <end position="226"/>
    </location>
</feature>
<dbReference type="EMBL" id="JANQDX010000009">
    <property type="protein sequence ID" value="KAL0919905.1"/>
    <property type="molecule type" value="Genomic_DNA"/>
</dbReference>
<proteinExistence type="predicted"/>
<organism evidence="2 3">
    <name type="scientific">Dendrobium thyrsiflorum</name>
    <name type="common">Pinecone-like raceme dendrobium</name>
    <name type="synonym">Orchid</name>
    <dbReference type="NCBI Taxonomy" id="117978"/>
    <lineage>
        <taxon>Eukaryota</taxon>
        <taxon>Viridiplantae</taxon>
        <taxon>Streptophyta</taxon>
        <taxon>Embryophyta</taxon>
        <taxon>Tracheophyta</taxon>
        <taxon>Spermatophyta</taxon>
        <taxon>Magnoliopsida</taxon>
        <taxon>Liliopsida</taxon>
        <taxon>Asparagales</taxon>
        <taxon>Orchidaceae</taxon>
        <taxon>Epidendroideae</taxon>
        <taxon>Malaxideae</taxon>
        <taxon>Dendrobiinae</taxon>
        <taxon>Dendrobium</taxon>
    </lineage>
</organism>
<feature type="region of interest" description="Disordered" evidence="1">
    <location>
        <begin position="210"/>
        <end position="230"/>
    </location>
</feature>
<comment type="caution">
    <text evidence="2">The sequence shown here is derived from an EMBL/GenBank/DDBJ whole genome shotgun (WGS) entry which is preliminary data.</text>
</comment>
<name>A0ABD0V4P0_DENTH</name>